<comment type="caution">
    <text evidence="2">The sequence shown here is derived from an EMBL/GenBank/DDBJ whole genome shotgun (WGS) entry which is preliminary data.</text>
</comment>
<dbReference type="Pfam" id="PF14332">
    <property type="entry name" value="DUF4388"/>
    <property type="match status" value="1"/>
</dbReference>
<evidence type="ECO:0000313" key="3">
    <source>
        <dbReference type="Proteomes" id="UP000286734"/>
    </source>
</evidence>
<proteinExistence type="predicted"/>
<dbReference type="EMBL" id="PELP01000577">
    <property type="protein sequence ID" value="RTG99486.1"/>
    <property type="molecule type" value="Genomic_DNA"/>
</dbReference>
<organism evidence="2 3">
    <name type="scientific">Thermus scotoductus</name>
    <dbReference type="NCBI Taxonomy" id="37636"/>
    <lineage>
        <taxon>Bacteria</taxon>
        <taxon>Thermotogati</taxon>
        <taxon>Deinococcota</taxon>
        <taxon>Deinococci</taxon>
        <taxon>Thermales</taxon>
        <taxon>Thermaceae</taxon>
        <taxon>Thermus</taxon>
    </lineage>
</organism>
<evidence type="ECO:0000259" key="1">
    <source>
        <dbReference type="Pfam" id="PF14332"/>
    </source>
</evidence>
<dbReference type="InterPro" id="IPR025497">
    <property type="entry name" value="PatA-like_N"/>
</dbReference>
<protein>
    <submittedName>
        <fullName evidence="2">DUF4388 domain-containing protein</fullName>
    </submittedName>
</protein>
<accession>A0A430QWK5</accession>
<dbReference type="SUPFAM" id="SSF46785">
    <property type="entry name" value="Winged helix' DNA-binding domain"/>
    <property type="match status" value="1"/>
</dbReference>
<name>A0A430QWK5_THESC</name>
<dbReference type="RefSeq" id="WP_015718154.1">
    <property type="nucleotide sequence ID" value="NZ_PELP01000577.1"/>
</dbReference>
<dbReference type="AlphaFoldDB" id="A0A430QWK5"/>
<gene>
    <name evidence="2" type="ORF">CSW47_15775</name>
</gene>
<sequence>MALFGSLNALPLEKLLQLLAHKEGAVEIWNVKDIPATTLYLKPGYIRSIDQHGKPLEALAAKATLQALLQAREGSFEFLPGAKPKHKVRLNWPVEKVLLSTVTLQDELERYRPYFPHPKAIFKASEVAKKHLPEESFLAKSLPYLEKGVSAEGLSKALSLPLDLVRFHLFRLERKGLVQRTGQMESSRPGLLELRVLRPGPTTF</sequence>
<dbReference type="InterPro" id="IPR036390">
    <property type="entry name" value="WH_DNA-bd_sf"/>
</dbReference>
<evidence type="ECO:0000313" key="2">
    <source>
        <dbReference type="EMBL" id="RTG99486.1"/>
    </source>
</evidence>
<dbReference type="Proteomes" id="UP000286734">
    <property type="component" value="Unassembled WGS sequence"/>
</dbReference>
<reference evidence="2 3" key="1">
    <citation type="journal article" date="2019" name="Extremophiles">
        <title>Biogeography of thermophiles and predominance of Thermus scotoductus in domestic water heaters.</title>
        <authorList>
            <person name="Wilpiszeski R.L."/>
            <person name="Zhang Z."/>
            <person name="House C.H."/>
        </authorList>
    </citation>
    <scope>NUCLEOTIDE SEQUENCE [LARGE SCALE GENOMIC DNA]</scope>
    <source>
        <strain evidence="2 3">34_S34</strain>
    </source>
</reference>
<feature type="domain" description="PatA-like N-terminal" evidence="1">
    <location>
        <begin position="5"/>
        <end position="108"/>
    </location>
</feature>